<feature type="compositionally biased region" description="Basic and acidic residues" evidence="1">
    <location>
        <begin position="130"/>
        <end position="147"/>
    </location>
</feature>
<dbReference type="Proteomes" id="UP000006794">
    <property type="component" value="Chromosome"/>
</dbReference>
<protein>
    <submittedName>
        <fullName evidence="3">Uncharacterized protein</fullName>
    </submittedName>
</protein>
<dbReference type="eggNOG" id="arCOG10142">
    <property type="taxonomic scope" value="Archaea"/>
</dbReference>
<dbReference type="EMBL" id="CP002839">
    <property type="protein sequence ID" value="AEH38340.1"/>
    <property type="molecule type" value="Genomic_DNA"/>
</dbReference>
<dbReference type="AlphaFoldDB" id="F8DB41"/>
<dbReference type="STRING" id="797210.Halxa_3734"/>
<dbReference type="HOGENOM" id="CLU_136585_0_0_2"/>
<reference evidence="3 4" key="1">
    <citation type="journal article" date="2012" name="Stand. Genomic Sci.">
        <title>Complete genome sequence of Halopiger xanaduensis type strain (SH-6(T)).</title>
        <authorList>
            <person name="Anderson I."/>
            <person name="Tindall B.J."/>
            <person name="Rohde M."/>
            <person name="Lucas S."/>
            <person name="Han J."/>
            <person name="Lapidus A."/>
            <person name="Cheng J.F."/>
            <person name="Goodwin L."/>
            <person name="Pitluck S."/>
            <person name="Peters L."/>
            <person name="Pati A."/>
            <person name="Mikhailova N."/>
            <person name="Pagani I."/>
            <person name="Teshima H."/>
            <person name="Han C."/>
            <person name="Tapia R."/>
            <person name="Land M."/>
            <person name="Woyke T."/>
            <person name="Klenk H.P."/>
            <person name="Kyrpides N."/>
            <person name="Ivanova N."/>
        </authorList>
    </citation>
    <scope>NUCLEOTIDE SEQUENCE [LARGE SCALE GENOMIC DNA]</scope>
    <source>
        <strain evidence="4">DSM 18323 / JCM 14033 / SH-6</strain>
    </source>
</reference>
<dbReference type="RefSeq" id="WP_013881227.1">
    <property type="nucleotide sequence ID" value="NC_015666.1"/>
</dbReference>
<dbReference type="OrthoDB" id="206264at2157"/>
<gene>
    <name evidence="3" type="ordered locus">Halxa_3734</name>
</gene>
<sequence>MSEQDTSTDAETGGLSDTAAFWIAAVASAAVAVGSIWLVQGPSYQTLLRIRPTVTGGGVGTAWVAGNTEPLLNALVSLLHIADVLMGAFIIVMVAIHWAAFRRLGDRMQPPAGAEPDARAGADADVATDGGERSDGPRSSSELRSDGGVESAADEDARANGGDAA</sequence>
<dbReference type="KEGG" id="hxa:Halxa_3734"/>
<proteinExistence type="predicted"/>
<keyword evidence="4" id="KW-1185">Reference proteome</keyword>
<name>F8DB41_HALXS</name>
<evidence type="ECO:0000256" key="1">
    <source>
        <dbReference type="SAM" id="MobiDB-lite"/>
    </source>
</evidence>
<evidence type="ECO:0000256" key="2">
    <source>
        <dbReference type="SAM" id="Phobius"/>
    </source>
</evidence>
<accession>F8DB41</accession>
<feature type="transmembrane region" description="Helical" evidence="2">
    <location>
        <begin position="78"/>
        <end position="101"/>
    </location>
</feature>
<evidence type="ECO:0000313" key="3">
    <source>
        <dbReference type="EMBL" id="AEH38340.1"/>
    </source>
</evidence>
<keyword evidence="2" id="KW-0472">Membrane</keyword>
<dbReference type="GeneID" id="10798677"/>
<keyword evidence="2" id="KW-0812">Transmembrane</keyword>
<evidence type="ECO:0000313" key="4">
    <source>
        <dbReference type="Proteomes" id="UP000006794"/>
    </source>
</evidence>
<keyword evidence="2" id="KW-1133">Transmembrane helix</keyword>
<feature type="region of interest" description="Disordered" evidence="1">
    <location>
        <begin position="111"/>
        <end position="165"/>
    </location>
</feature>
<feature type="transmembrane region" description="Helical" evidence="2">
    <location>
        <begin position="20"/>
        <end position="39"/>
    </location>
</feature>
<organism evidence="3 4">
    <name type="scientific">Halopiger xanaduensis (strain DSM 18323 / JCM 14033 / SH-6)</name>
    <dbReference type="NCBI Taxonomy" id="797210"/>
    <lineage>
        <taxon>Archaea</taxon>
        <taxon>Methanobacteriati</taxon>
        <taxon>Methanobacteriota</taxon>
        <taxon>Stenosarchaea group</taxon>
        <taxon>Halobacteria</taxon>
        <taxon>Halobacteriales</taxon>
        <taxon>Natrialbaceae</taxon>
        <taxon>Halopiger</taxon>
    </lineage>
</organism>